<feature type="chain" id="PRO_5003834399" evidence="2">
    <location>
        <begin position="26"/>
        <end position="102"/>
    </location>
</feature>
<protein>
    <submittedName>
        <fullName evidence="3">Putative secreted protein</fullName>
    </submittedName>
</protein>
<proteinExistence type="predicted"/>
<dbReference type="Proteomes" id="UP000006281">
    <property type="component" value="Chromosome"/>
</dbReference>
<accession>K0JXX4</accession>
<feature type="region of interest" description="Disordered" evidence="1">
    <location>
        <begin position="64"/>
        <end position="102"/>
    </location>
</feature>
<keyword evidence="4" id="KW-1185">Reference proteome</keyword>
<dbReference type="BioCyc" id="SESP1179773:BN6_RS10860-MONOMER"/>
<gene>
    <name evidence="3" type="ordered locus">BN6_22330</name>
</gene>
<feature type="compositionally biased region" description="Acidic residues" evidence="1">
    <location>
        <begin position="64"/>
        <end position="84"/>
    </location>
</feature>
<organism evidence="3 4">
    <name type="scientific">Saccharothrix espanaensis (strain ATCC 51144 / DSM 44229 / JCM 9112 / NBRC 15066 / NRRL 15764)</name>
    <dbReference type="NCBI Taxonomy" id="1179773"/>
    <lineage>
        <taxon>Bacteria</taxon>
        <taxon>Bacillati</taxon>
        <taxon>Actinomycetota</taxon>
        <taxon>Actinomycetes</taxon>
        <taxon>Pseudonocardiales</taxon>
        <taxon>Pseudonocardiaceae</taxon>
        <taxon>Saccharothrix</taxon>
    </lineage>
</organism>
<sequence>MNHRIAAALIGTALGLATFAGPAAAAPINPDPSDLQQDYVSELICDVLEDLDLLDHPELEDLVDELNCDGNDDGNDDDDNDDDPTTTTTPTTTPTASLEGRR</sequence>
<feature type="signal peptide" evidence="2">
    <location>
        <begin position="1"/>
        <end position="25"/>
    </location>
</feature>
<evidence type="ECO:0000313" key="4">
    <source>
        <dbReference type="Proteomes" id="UP000006281"/>
    </source>
</evidence>
<feature type="compositionally biased region" description="Low complexity" evidence="1">
    <location>
        <begin position="85"/>
        <end position="95"/>
    </location>
</feature>
<dbReference type="KEGG" id="sesp:BN6_22330"/>
<keyword evidence="2" id="KW-0732">Signal</keyword>
<evidence type="ECO:0000256" key="2">
    <source>
        <dbReference type="SAM" id="SignalP"/>
    </source>
</evidence>
<name>K0JXX4_SACES</name>
<dbReference type="HOGENOM" id="CLU_2275425_0_0_11"/>
<dbReference type="STRING" id="1179773.BN6_22330"/>
<evidence type="ECO:0000256" key="1">
    <source>
        <dbReference type="SAM" id="MobiDB-lite"/>
    </source>
</evidence>
<dbReference type="RefSeq" id="WP_015099666.1">
    <property type="nucleotide sequence ID" value="NC_019673.1"/>
</dbReference>
<reference evidence="3 4" key="1">
    <citation type="journal article" date="2012" name="BMC Genomics">
        <title>Complete genome sequence of Saccharothrix espanaensis DSM 44229T and comparison to the other completely sequenced Pseudonocardiaceae.</title>
        <authorList>
            <person name="Strobel T."/>
            <person name="Al-Dilaimi A."/>
            <person name="Blom J."/>
            <person name="Gessner A."/>
            <person name="Kalinowski J."/>
            <person name="Luzhetska M."/>
            <person name="Puhler A."/>
            <person name="Szczepanowski R."/>
            <person name="Bechthold A."/>
            <person name="Ruckert C."/>
        </authorList>
    </citation>
    <scope>NUCLEOTIDE SEQUENCE [LARGE SCALE GENOMIC DNA]</scope>
    <source>
        <strain evidence="4">ATCC 51144 / DSM 44229 / JCM 9112 / NBRC 15066 / NRRL 15764</strain>
    </source>
</reference>
<dbReference type="AlphaFoldDB" id="K0JXX4"/>
<dbReference type="EMBL" id="HE804045">
    <property type="protein sequence ID" value="CCH29554.1"/>
    <property type="molecule type" value="Genomic_DNA"/>
</dbReference>
<evidence type="ECO:0000313" key="3">
    <source>
        <dbReference type="EMBL" id="CCH29554.1"/>
    </source>
</evidence>
<dbReference type="PATRIC" id="fig|1179773.3.peg.2225"/>